<protein>
    <submittedName>
        <fullName evidence="6">DNA-binding protein</fullName>
    </submittedName>
</protein>
<evidence type="ECO:0000256" key="2">
    <source>
        <dbReference type="ARBA" id="ARBA00023015"/>
    </source>
</evidence>
<dbReference type="PANTHER" id="PTHR37299:SF2">
    <property type="entry name" value="HTH LYTTR-TYPE DOMAIN-CONTAINING PROTEIN"/>
    <property type="match status" value="1"/>
</dbReference>
<evidence type="ECO:0000313" key="6">
    <source>
        <dbReference type="EMBL" id="APU46993.1"/>
    </source>
</evidence>
<organism evidence="6 7">
    <name type="scientific">Limosilactobacillus fermentum</name>
    <name type="common">Lactobacillus fermentum</name>
    <dbReference type="NCBI Taxonomy" id="1613"/>
    <lineage>
        <taxon>Bacteria</taxon>
        <taxon>Bacillati</taxon>
        <taxon>Bacillota</taxon>
        <taxon>Bacilli</taxon>
        <taxon>Lactobacillales</taxon>
        <taxon>Lactobacillaceae</taxon>
        <taxon>Limosilactobacillus</taxon>
    </lineage>
</organism>
<evidence type="ECO:0000256" key="1">
    <source>
        <dbReference type="ARBA" id="ARBA00022490"/>
    </source>
</evidence>
<gene>
    <name evidence="6" type="ORF">BUW47_11225</name>
</gene>
<keyword evidence="1" id="KW-0963">Cytoplasm</keyword>
<dbReference type="SMART" id="SM00850">
    <property type="entry name" value="LytTR"/>
    <property type="match status" value="1"/>
</dbReference>
<keyword evidence="2" id="KW-0805">Transcription regulation</keyword>
<dbReference type="Proteomes" id="UP000185427">
    <property type="component" value="Plasmid pSNU175-3"/>
</dbReference>
<dbReference type="Pfam" id="PF04397">
    <property type="entry name" value="LytTR"/>
    <property type="match status" value="1"/>
</dbReference>
<feature type="domain" description="HTH LytTR-type" evidence="5">
    <location>
        <begin position="43"/>
        <end position="147"/>
    </location>
</feature>
<proteinExistence type="predicted"/>
<dbReference type="PROSITE" id="PS50930">
    <property type="entry name" value="HTH_LYTTR"/>
    <property type="match status" value="1"/>
</dbReference>
<reference evidence="6 7" key="1">
    <citation type="submission" date="2016-12" db="EMBL/GenBank/DDBJ databases">
        <title>Complete Genome Sequence of Lactobacillus fermentum Strain SNUV175, a Probiotic for Treatment of Bacterial Vaginosis.</title>
        <authorList>
            <person name="Lee S."/>
            <person name="You H.J."/>
            <person name="Kwon B."/>
            <person name="Ko G."/>
        </authorList>
    </citation>
    <scope>NUCLEOTIDE SEQUENCE [LARGE SCALE GENOMIC DNA]</scope>
    <source>
        <strain evidence="6 7">SNUV175</strain>
        <plasmid evidence="7">psnu175-3</plasmid>
    </source>
</reference>
<sequence>MLIRFNISKSFSSPFISINTQQKNDDLLFMATAIDKIVNQEAVTGYQNEKRKVIPLYQIISVHTESKKVLCETKNGTYYIQKRIYEMKEILPQKLFIQLSNSEIVNVTQIKAFSLSSTGSYQVDLSNGRRTYTSRRYAQIIRKELLK</sequence>
<geneLocation type="plasmid" evidence="7">
    <name>psnu175-3</name>
</geneLocation>
<dbReference type="PANTHER" id="PTHR37299">
    <property type="entry name" value="TRANSCRIPTIONAL REGULATOR-RELATED"/>
    <property type="match status" value="1"/>
</dbReference>
<dbReference type="EMBL" id="CP019032">
    <property type="protein sequence ID" value="APU46993.1"/>
    <property type="molecule type" value="Genomic_DNA"/>
</dbReference>
<evidence type="ECO:0000313" key="7">
    <source>
        <dbReference type="Proteomes" id="UP000185427"/>
    </source>
</evidence>
<evidence type="ECO:0000256" key="3">
    <source>
        <dbReference type="ARBA" id="ARBA00023125"/>
    </source>
</evidence>
<dbReference type="GO" id="GO:0003677">
    <property type="term" value="F:DNA binding"/>
    <property type="evidence" value="ECO:0007669"/>
    <property type="project" value="UniProtKB-KW"/>
</dbReference>
<dbReference type="AlphaFoldDB" id="A0A0F4HD31"/>
<name>A0A0F4HD31_LIMFE</name>
<keyword evidence="6" id="KW-0614">Plasmid</keyword>
<dbReference type="RefSeq" id="WP_046025678.1">
    <property type="nucleotide sequence ID" value="NZ_CP019032.1"/>
</dbReference>
<dbReference type="InterPro" id="IPR046947">
    <property type="entry name" value="LytR-like"/>
</dbReference>
<keyword evidence="4" id="KW-0804">Transcription</keyword>
<dbReference type="PATRIC" id="fig|1613.32.peg.1028"/>
<dbReference type="GO" id="GO:0000156">
    <property type="term" value="F:phosphorelay response regulator activity"/>
    <property type="evidence" value="ECO:0007669"/>
    <property type="project" value="InterPro"/>
</dbReference>
<dbReference type="OrthoDB" id="2295854at2"/>
<dbReference type="InterPro" id="IPR007492">
    <property type="entry name" value="LytTR_DNA-bd_dom"/>
</dbReference>
<keyword evidence="3 6" id="KW-0238">DNA-binding</keyword>
<evidence type="ECO:0000259" key="5">
    <source>
        <dbReference type="PROSITE" id="PS50930"/>
    </source>
</evidence>
<evidence type="ECO:0000256" key="4">
    <source>
        <dbReference type="ARBA" id="ARBA00023163"/>
    </source>
</evidence>
<dbReference type="Gene3D" id="2.40.50.1020">
    <property type="entry name" value="LytTr DNA-binding domain"/>
    <property type="match status" value="1"/>
</dbReference>
<accession>A0A0F4HD31</accession>